<reference evidence="3" key="1">
    <citation type="submission" date="2024-06" db="EMBL/GenBank/DDBJ databases">
        <authorList>
            <person name="Liu X."/>
            <person name="Lenzi L."/>
            <person name="Haldenby T S."/>
            <person name="Uol C."/>
        </authorList>
    </citation>
    <scope>NUCLEOTIDE SEQUENCE</scope>
</reference>
<feature type="compositionally biased region" description="Basic residues" evidence="2">
    <location>
        <begin position="144"/>
        <end position="156"/>
    </location>
</feature>
<name>A0AAV2T8Q3_CALDB</name>
<evidence type="ECO:0000256" key="2">
    <source>
        <dbReference type="SAM" id="MobiDB-lite"/>
    </source>
</evidence>
<evidence type="ECO:0000313" key="4">
    <source>
        <dbReference type="Proteomes" id="UP001497525"/>
    </source>
</evidence>
<keyword evidence="1" id="KW-0175">Coiled coil</keyword>
<organism evidence="3 4">
    <name type="scientific">Calicophoron daubneyi</name>
    <name type="common">Rumen fluke</name>
    <name type="synonym">Paramphistomum daubneyi</name>
    <dbReference type="NCBI Taxonomy" id="300641"/>
    <lineage>
        <taxon>Eukaryota</taxon>
        <taxon>Metazoa</taxon>
        <taxon>Spiralia</taxon>
        <taxon>Lophotrochozoa</taxon>
        <taxon>Platyhelminthes</taxon>
        <taxon>Trematoda</taxon>
        <taxon>Digenea</taxon>
        <taxon>Plagiorchiida</taxon>
        <taxon>Pronocephalata</taxon>
        <taxon>Paramphistomoidea</taxon>
        <taxon>Paramphistomidae</taxon>
        <taxon>Calicophoron</taxon>
    </lineage>
</organism>
<sequence length="625" mass="71512">MMIFDKDFQVEITRFTKLCKEKQEHLLTSCAREEKRLHAEYETNSADLQRRHQKQAEKFKRIQQGRMKSLHKTLEIEMDDELKLYRRYAGLRSRSTGRIDTSRISDLDSNCSLPIDQMANGADTNRNEVIRQPTSDGQNDHPNMRRGLKWKKRKPQKNTNEEDLSVLRHGGHLEANIDRLKKEMDERIQYAKNEGRRNMGELEWKFLLERHDLKRDFLHTLAEFKQRRLTSLGQLKKAQIKGYYDVHRKWLMEQHTRELNARHRATQECIKRLAATQGIERQTAWKLARTTAKGQTKVTRILNSGTTGECASGRIEQNSMSHSASRAPSTDAALIDMLFPRHETNNATDELQGGSHGHRSASRLPVASFPTVSRRPNEMEPRAQSAMHIPLHVENETAQNGGSLSNASSHHMRHPKTVHGKLQLRRELHHAKSLQSLQSTLTVCDQMQRAVVTTLSKQQVDQWTVTLDQERVLTDALMRSHIEQKEALIQEETAALKRAQEEQENRAAHLAVVLEATERFTEKEFADERQDLTEFYYGGVNPPAALTEYRPLSVGQDYPHSHTANMLPHDSATLRSSTNSYTEAASRVERCITVNESSSAEILSNMPPSGDIVLDRAPTEPIAAN</sequence>
<dbReference type="AlphaFoldDB" id="A0AAV2T8Q3"/>
<feature type="coiled-coil region" evidence="1">
    <location>
        <begin position="31"/>
        <end position="58"/>
    </location>
</feature>
<evidence type="ECO:0000256" key="1">
    <source>
        <dbReference type="SAM" id="Coils"/>
    </source>
</evidence>
<gene>
    <name evidence="3" type="ORF">CDAUBV1_LOCUS5454</name>
</gene>
<feature type="region of interest" description="Disordered" evidence="2">
    <location>
        <begin position="129"/>
        <end position="160"/>
    </location>
</feature>
<dbReference type="Proteomes" id="UP001497525">
    <property type="component" value="Unassembled WGS sequence"/>
</dbReference>
<protein>
    <submittedName>
        <fullName evidence="3">Uncharacterized protein</fullName>
    </submittedName>
</protein>
<accession>A0AAV2T8Q3</accession>
<proteinExistence type="predicted"/>
<dbReference type="EMBL" id="CAXLJL010000134">
    <property type="protein sequence ID" value="CAL5132602.1"/>
    <property type="molecule type" value="Genomic_DNA"/>
</dbReference>
<comment type="caution">
    <text evidence="3">The sequence shown here is derived from an EMBL/GenBank/DDBJ whole genome shotgun (WGS) entry which is preliminary data.</text>
</comment>
<evidence type="ECO:0000313" key="3">
    <source>
        <dbReference type="EMBL" id="CAL5132602.1"/>
    </source>
</evidence>
<feature type="region of interest" description="Disordered" evidence="2">
    <location>
        <begin position="345"/>
        <end position="376"/>
    </location>
</feature>